<evidence type="ECO:0000256" key="5">
    <source>
        <dbReference type="ARBA" id="ARBA00022989"/>
    </source>
</evidence>
<dbReference type="PANTHER" id="PTHR13466:SF0">
    <property type="entry name" value="SMP-LTD DOMAIN-CONTAINING PROTEIN"/>
    <property type="match status" value="1"/>
</dbReference>
<reference evidence="13" key="1">
    <citation type="submission" date="2023-05" db="EMBL/GenBank/DDBJ databases">
        <title>Nepenthes gracilis genome sequencing.</title>
        <authorList>
            <person name="Fukushima K."/>
        </authorList>
    </citation>
    <scope>NUCLEOTIDE SEQUENCE</scope>
    <source>
        <strain evidence="13">SING2019-196</strain>
    </source>
</reference>
<accession>A0AAD3T3C4</accession>
<dbReference type="InterPro" id="IPR031468">
    <property type="entry name" value="SMP_LBD"/>
</dbReference>
<evidence type="ECO:0000313" key="13">
    <source>
        <dbReference type="EMBL" id="GMH21982.1"/>
    </source>
</evidence>
<evidence type="ECO:0000313" key="14">
    <source>
        <dbReference type="Proteomes" id="UP001279734"/>
    </source>
</evidence>
<evidence type="ECO:0000256" key="7">
    <source>
        <dbReference type="ARBA" id="ARBA00023121"/>
    </source>
</evidence>
<keyword evidence="3 10" id="KW-0812">Transmembrane</keyword>
<feature type="compositionally biased region" description="Basic and acidic residues" evidence="9">
    <location>
        <begin position="701"/>
        <end position="732"/>
    </location>
</feature>
<evidence type="ECO:0008006" key="15">
    <source>
        <dbReference type="Google" id="ProtNLM"/>
    </source>
</evidence>
<keyword evidence="5 10" id="KW-1133">Transmembrane helix</keyword>
<proteinExistence type="predicted"/>
<gene>
    <name evidence="13" type="ORF">Nepgr_023825</name>
</gene>
<dbReference type="AlphaFoldDB" id="A0AAD3T3C4"/>
<evidence type="ECO:0000256" key="10">
    <source>
        <dbReference type="SAM" id="Phobius"/>
    </source>
</evidence>
<evidence type="ECO:0000256" key="4">
    <source>
        <dbReference type="ARBA" id="ARBA00022824"/>
    </source>
</evidence>
<feature type="transmembrane region" description="Helical" evidence="10">
    <location>
        <begin position="6"/>
        <end position="29"/>
    </location>
</feature>
<keyword evidence="6" id="KW-0445">Lipid transport</keyword>
<dbReference type="CDD" id="cd21675">
    <property type="entry name" value="SMP_TEX2"/>
    <property type="match status" value="1"/>
</dbReference>
<evidence type="ECO:0000256" key="8">
    <source>
        <dbReference type="ARBA" id="ARBA00023136"/>
    </source>
</evidence>
<dbReference type="SMART" id="SM00233">
    <property type="entry name" value="PH"/>
    <property type="match status" value="1"/>
</dbReference>
<comment type="caution">
    <text evidence="13">The sequence shown here is derived from an EMBL/GenBank/DDBJ whole genome shotgun (WGS) entry which is preliminary data.</text>
</comment>
<dbReference type="PANTHER" id="PTHR13466">
    <property type="entry name" value="TEX2 PROTEIN-RELATED"/>
    <property type="match status" value="1"/>
</dbReference>
<evidence type="ECO:0000256" key="6">
    <source>
        <dbReference type="ARBA" id="ARBA00023055"/>
    </source>
</evidence>
<feature type="domain" description="SMP-LTD" evidence="12">
    <location>
        <begin position="324"/>
        <end position="593"/>
    </location>
</feature>
<dbReference type="GO" id="GO:0006869">
    <property type="term" value="P:lipid transport"/>
    <property type="evidence" value="ECO:0007669"/>
    <property type="project" value="UniProtKB-KW"/>
</dbReference>
<protein>
    <recommendedName>
        <fullName evidence="15">SMP-LTD domain-containing protein</fullName>
    </recommendedName>
</protein>
<dbReference type="Pfam" id="PF23065">
    <property type="entry name" value="PH_SMPa"/>
    <property type="match status" value="1"/>
</dbReference>
<keyword evidence="4" id="KW-0256">Endoplasmic reticulum</keyword>
<dbReference type="PROSITE" id="PS51847">
    <property type="entry name" value="SMP"/>
    <property type="match status" value="1"/>
</dbReference>
<dbReference type="GO" id="GO:0005789">
    <property type="term" value="C:endoplasmic reticulum membrane"/>
    <property type="evidence" value="ECO:0007669"/>
    <property type="project" value="UniProtKB-SubCell"/>
</dbReference>
<dbReference type="Proteomes" id="UP001279734">
    <property type="component" value="Unassembled WGS sequence"/>
</dbReference>
<feature type="region of interest" description="Disordered" evidence="9">
    <location>
        <begin position="627"/>
        <end position="738"/>
    </location>
</feature>
<feature type="compositionally biased region" description="Polar residues" evidence="9">
    <location>
        <begin position="280"/>
        <end position="304"/>
    </location>
</feature>
<feature type="domain" description="PH" evidence="11">
    <location>
        <begin position="80"/>
        <end position="186"/>
    </location>
</feature>
<feature type="region of interest" description="Disordered" evidence="9">
    <location>
        <begin position="38"/>
        <end position="57"/>
    </location>
</feature>
<evidence type="ECO:0000256" key="1">
    <source>
        <dbReference type="ARBA" id="ARBA00004586"/>
    </source>
</evidence>
<dbReference type="EMBL" id="BSYO01000024">
    <property type="protein sequence ID" value="GMH21982.1"/>
    <property type="molecule type" value="Genomic_DNA"/>
</dbReference>
<dbReference type="PROSITE" id="PS50003">
    <property type="entry name" value="PH_DOMAIN"/>
    <property type="match status" value="1"/>
</dbReference>
<dbReference type="GO" id="GO:0008289">
    <property type="term" value="F:lipid binding"/>
    <property type="evidence" value="ECO:0007669"/>
    <property type="project" value="UniProtKB-KW"/>
</dbReference>
<keyword evidence="7" id="KW-0446">Lipid-binding</keyword>
<evidence type="ECO:0000259" key="11">
    <source>
        <dbReference type="PROSITE" id="PS50003"/>
    </source>
</evidence>
<keyword evidence="14" id="KW-1185">Reference proteome</keyword>
<keyword evidence="2" id="KW-0813">Transport</keyword>
<name>A0AAD3T3C4_NEPGR</name>
<dbReference type="InterPro" id="IPR001849">
    <property type="entry name" value="PH_domain"/>
</dbReference>
<sequence>MALISLVTGFIVGVLAVVVVEAVCVLYLLRRLMSKLTGSPSQSVHQDSGPGDQIDPHQSLSSIYKRQGMVWVLEPEKVPKIPVPGERNRRKEILEVSPVQKFAKIKDRSLILMESDGSRRIITLKSCNIVAVSATSLPSKKWAKRYPIKVESKTLELYNRSKILYIYLETSSEKESWCKALRLASCDDKERLNWFSMLNEEFHNYLRSLTEGHPSLVKPSMGGYMGSPSTASANDVPSSKVHTFWRKLSKKTSKNSVESKSTSACLSNHEERRIIKKSHPFQNGSKGKIPNSSAEDSVISTPSERQSHASEIADSDADETVVVDEGTLCWNLLLSRLFFDAKSSMDIRTSLKARIQRSLSNMRIPSYIGEMTCTDLDPGNLPPYIHAMRAVPTDMNDVWAVEMDIEYSGGMVIYIKARLEVGELDSQNGTVHPNVESSSDGEVTKALLEGFEHLEQELKLSGTAFDSTEQMDIGDTKVDRIKSFNSSGCPATTESRWKSILNSIAKQVKQVPFTLAIRVASLKGTLRLHVKPPPSDQLWVGFTSMPDIDFHLEPFVGEHKVMSARIANFLVNRFKARIQESLVLPNTDSVCIPWMLAEKDDWAPRNVAPFIWLNREVPTDPATIVESGADHQANKQPKKQKKPDSVEHQSESTLGSLPNDQEVEEKGECQSPSRYVSLTEERSNAGEEDDGRHKRTGGRARMRELGRKMGEKLEEKRRHLEEKGRHIVEKMRPPSTSS</sequence>
<comment type="subcellular location">
    <subcellularLocation>
        <location evidence="1">Endoplasmic reticulum membrane</location>
    </subcellularLocation>
</comment>
<organism evidence="13 14">
    <name type="scientific">Nepenthes gracilis</name>
    <name type="common">Slender pitcher plant</name>
    <dbReference type="NCBI Taxonomy" id="150966"/>
    <lineage>
        <taxon>Eukaryota</taxon>
        <taxon>Viridiplantae</taxon>
        <taxon>Streptophyta</taxon>
        <taxon>Embryophyta</taxon>
        <taxon>Tracheophyta</taxon>
        <taxon>Spermatophyta</taxon>
        <taxon>Magnoliopsida</taxon>
        <taxon>eudicotyledons</taxon>
        <taxon>Gunneridae</taxon>
        <taxon>Pentapetalae</taxon>
        <taxon>Caryophyllales</taxon>
        <taxon>Nepenthaceae</taxon>
        <taxon>Nepenthes</taxon>
    </lineage>
</organism>
<evidence type="ECO:0000256" key="3">
    <source>
        <dbReference type="ARBA" id="ARBA00022692"/>
    </source>
</evidence>
<evidence type="ECO:0000256" key="9">
    <source>
        <dbReference type="SAM" id="MobiDB-lite"/>
    </source>
</evidence>
<evidence type="ECO:0000259" key="12">
    <source>
        <dbReference type="PROSITE" id="PS51847"/>
    </source>
</evidence>
<evidence type="ECO:0000256" key="2">
    <source>
        <dbReference type="ARBA" id="ARBA00022448"/>
    </source>
</evidence>
<dbReference type="InterPro" id="IPR057080">
    <property type="entry name" value="PH_SMPa"/>
</dbReference>
<feature type="region of interest" description="Disordered" evidence="9">
    <location>
        <begin position="276"/>
        <end position="313"/>
    </location>
</feature>
<keyword evidence="8 10" id="KW-0472">Membrane</keyword>